<feature type="compositionally biased region" description="Acidic residues" evidence="1">
    <location>
        <begin position="1"/>
        <end position="12"/>
    </location>
</feature>
<name>A0A164M4D9_9AGAM</name>
<feature type="region of interest" description="Disordered" evidence="1">
    <location>
        <begin position="1"/>
        <end position="27"/>
    </location>
</feature>
<dbReference type="AlphaFoldDB" id="A0A164M4D9"/>
<reference evidence="2 3" key="1">
    <citation type="journal article" date="2016" name="Mol. Biol. Evol.">
        <title>Comparative Genomics of Early-Diverging Mushroom-Forming Fungi Provides Insights into the Origins of Lignocellulose Decay Capabilities.</title>
        <authorList>
            <person name="Nagy L.G."/>
            <person name="Riley R."/>
            <person name="Tritt A."/>
            <person name="Adam C."/>
            <person name="Daum C."/>
            <person name="Floudas D."/>
            <person name="Sun H."/>
            <person name="Yadav J.S."/>
            <person name="Pangilinan J."/>
            <person name="Larsson K.H."/>
            <person name="Matsuura K."/>
            <person name="Barry K."/>
            <person name="Labutti K."/>
            <person name="Kuo R."/>
            <person name="Ohm R.A."/>
            <person name="Bhattacharya S.S."/>
            <person name="Shirouzu T."/>
            <person name="Yoshinaga Y."/>
            <person name="Martin F.M."/>
            <person name="Grigoriev I.V."/>
            <person name="Hibbett D.S."/>
        </authorList>
    </citation>
    <scope>NUCLEOTIDE SEQUENCE [LARGE SCALE GENOMIC DNA]</scope>
    <source>
        <strain evidence="2 3">HHB9708</strain>
    </source>
</reference>
<gene>
    <name evidence="2" type="ORF">SISNIDRAFT_492038</name>
</gene>
<evidence type="ECO:0008006" key="4">
    <source>
        <dbReference type="Google" id="ProtNLM"/>
    </source>
</evidence>
<sequence length="331" mass="36070">EESEGSESEDDWVVNGQSIGTEPTEKLPGPWVQEAIELVCTILPRLEAISLRLPTQTIHDALIKWAKFGAPNLRRLSLEAADYDGRTSRDREIYISSANPKQHKPPPPPLAPFLSQSPSLDSVVIRNYYVPICAEHAMGFDTARLERFLVTYDGLDALIIGPLDADVKATLLIPTALKKCRVLALNLVIRLFEISLSDLHHFPELKKVTLGHGKLVIGSPALAAPPSVVNGSGITSLTLSHMRLPTGLAGGVSSYHNIVQFLLAEIPTLENLFLIDLRFTLESGPPQSAAPTSTLPNFKRLLIEDGTMHFGPSALLGLIPVLKRMPFMGSN</sequence>
<accession>A0A164M4D9</accession>
<dbReference type="Proteomes" id="UP000076722">
    <property type="component" value="Unassembled WGS sequence"/>
</dbReference>
<keyword evidence="3" id="KW-1185">Reference proteome</keyword>
<evidence type="ECO:0000313" key="3">
    <source>
        <dbReference type="Proteomes" id="UP000076722"/>
    </source>
</evidence>
<proteinExistence type="predicted"/>
<dbReference type="EMBL" id="KV419534">
    <property type="protein sequence ID" value="KZS86347.1"/>
    <property type="molecule type" value="Genomic_DNA"/>
</dbReference>
<evidence type="ECO:0000256" key="1">
    <source>
        <dbReference type="SAM" id="MobiDB-lite"/>
    </source>
</evidence>
<feature type="non-terminal residue" evidence="2">
    <location>
        <position position="1"/>
    </location>
</feature>
<protein>
    <recommendedName>
        <fullName evidence="4">F-box domain-containing protein</fullName>
    </recommendedName>
</protein>
<evidence type="ECO:0000313" key="2">
    <source>
        <dbReference type="EMBL" id="KZS86347.1"/>
    </source>
</evidence>
<organism evidence="2 3">
    <name type="scientific">Sistotremastrum niveocremeum HHB9708</name>
    <dbReference type="NCBI Taxonomy" id="1314777"/>
    <lineage>
        <taxon>Eukaryota</taxon>
        <taxon>Fungi</taxon>
        <taxon>Dikarya</taxon>
        <taxon>Basidiomycota</taxon>
        <taxon>Agaricomycotina</taxon>
        <taxon>Agaricomycetes</taxon>
        <taxon>Sistotremastrales</taxon>
        <taxon>Sistotremastraceae</taxon>
        <taxon>Sertulicium</taxon>
        <taxon>Sertulicium niveocremeum</taxon>
    </lineage>
</organism>